<proteinExistence type="inferred from homology"/>
<comment type="catalytic activity">
    <reaction evidence="2">
        <text>N(6)-[(R)-lipoyl]-L-lysyl-[glycine-cleavage complex H protein] + glycine + H(+) = N(6)-[(R)-S(8)-aminomethyldihydrolipoyl]-L-lysyl-[glycine-cleavage complex H protein] + CO2</text>
        <dbReference type="Rhea" id="RHEA:24304"/>
        <dbReference type="Rhea" id="RHEA-COMP:10494"/>
        <dbReference type="Rhea" id="RHEA-COMP:10495"/>
        <dbReference type="ChEBI" id="CHEBI:15378"/>
        <dbReference type="ChEBI" id="CHEBI:16526"/>
        <dbReference type="ChEBI" id="CHEBI:57305"/>
        <dbReference type="ChEBI" id="CHEBI:83099"/>
        <dbReference type="ChEBI" id="CHEBI:83143"/>
        <dbReference type="EC" id="1.4.4.2"/>
    </reaction>
</comment>
<dbReference type="PIRSF" id="PIRSF006815">
    <property type="entry name" value="GcvPA"/>
    <property type="match status" value="1"/>
</dbReference>
<dbReference type="GO" id="GO:0019464">
    <property type="term" value="P:glycine decarboxylation via glycine cleavage system"/>
    <property type="evidence" value="ECO:0007669"/>
    <property type="project" value="UniProtKB-UniRule"/>
</dbReference>
<dbReference type="EMBL" id="SSMQ01000014">
    <property type="protein sequence ID" value="TKD08358.1"/>
    <property type="molecule type" value="Genomic_DNA"/>
</dbReference>
<evidence type="ECO:0000256" key="2">
    <source>
        <dbReference type="HAMAP-Rule" id="MF_00712"/>
    </source>
</evidence>
<dbReference type="Gene3D" id="3.90.1150.10">
    <property type="entry name" value="Aspartate Aminotransferase, domain 1"/>
    <property type="match status" value="1"/>
</dbReference>
<gene>
    <name evidence="2" type="primary">gcvPA</name>
    <name evidence="4" type="ORF">E8A74_15655</name>
</gene>
<dbReference type="InterPro" id="IPR015424">
    <property type="entry name" value="PyrdxlP-dep_Trfase"/>
</dbReference>
<evidence type="ECO:0000259" key="3">
    <source>
        <dbReference type="Pfam" id="PF02347"/>
    </source>
</evidence>
<reference evidence="4 5" key="1">
    <citation type="submission" date="2019-04" db="EMBL/GenBank/DDBJ databases">
        <authorList>
            <person name="Li Y."/>
            <person name="Wang J."/>
        </authorList>
    </citation>
    <scope>NUCLEOTIDE SEQUENCE [LARGE SCALE GENOMIC DNA]</scope>
    <source>
        <strain evidence="4 5">DSM 14668</strain>
    </source>
</reference>
<dbReference type="Pfam" id="PF02347">
    <property type="entry name" value="GDC-P"/>
    <property type="match status" value="1"/>
</dbReference>
<accession>A0A4U1JE17</accession>
<evidence type="ECO:0000313" key="5">
    <source>
        <dbReference type="Proteomes" id="UP000309215"/>
    </source>
</evidence>
<comment type="function">
    <text evidence="2">The glycine cleavage system catalyzes the degradation of glycine. The P protein binds the alpha-amino group of glycine through its pyridoxal phosphate cofactor; CO(2) is released and the remaining methylamine moiety is then transferred to the lipoamide cofactor of the H protein.</text>
</comment>
<dbReference type="SUPFAM" id="SSF53383">
    <property type="entry name" value="PLP-dependent transferases"/>
    <property type="match status" value="1"/>
</dbReference>
<name>A0A4U1JE17_9BACT</name>
<dbReference type="RefSeq" id="WP_136929818.1">
    <property type="nucleotide sequence ID" value="NZ_SSMQ01000014.1"/>
</dbReference>
<dbReference type="GO" id="GO:0009116">
    <property type="term" value="P:nucleoside metabolic process"/>
    <property type="evidence" value="ECO:0007669"/>
    <property type="project" value="InterPro"/>
</dbReference>
<dbReference type="InterPro" id="IPR015422">
    <property type="entry name" value="PyrdxlP-dep_Trfase_small"/>
</dbReference>
<dbReference type="OrthoDB" id="9801272at2"/>
<evidence type="ECO:0000256" key="1">
    <source>
        <dbReference type="ARBA" id="ARBA00023002"/>
    </source>
</evidence>
<comment type="subunit">
    <text evidence="2">The glycine cleavage system is composed of four proteins: P, T, L and H. In this organism, the P 'protein' is a heterodimer of two subunits.</text>
</comment>
<keyword evidence="5" id="KW-1185">Reference proteome</keyword>
<dbReference type="InterPro" id="IPR015421">
    <property type="entry name" value="PyrdxlP-dep_Trfase_major"/>
</dbReference>
<dbReference type="Gene3D" id="3.40.640.10">
    <property type="entry name" value="Type I PLP-dependent aspartate aminotransferase-like (Major domain)"/>
    <property type="match status" value="1"/>
</dbReference>
<dbReference type="EC" id="1.4.4.2" evidence="2"/>
<keyword evidence="1 2" id="KW-0560">Oxidoreductase</keyword>
<organism evidence="4 5">
    <name type="scientific">Polyangium fumosum</name>
    <dbReference type="NCBI Taxonomy" id="889272"/>
    <lineage>
        <taxon>Bacteria</taxon>
        <taxon>Pseudomonadati</taxon>
        <taxon>Myxococcota</taxon>
        <taxon>Polyangia</taxon>
        <taxon>Polyangiales</taxon>
        <taxon>Polyangiaceae</taxon>
        <taxon>Polyangium</taxon>
    </lineage>
</organism>
<protein>
    <recommendedName>
        <fullName evidence="2">Probable glycine dehydrogenase (decarboxylating) subunit 1</fullName>
        <ecNumber evidence="2">1.4.4.2</ecNumber>
    </recommendedName>
    <alternativeName>
        <fullName evidence="2">Glycine cleavage system P-protein subunit 1</fullName>
    </alternativeName>
    <alternativeName>
        <fullName evidence="2">Glycine decarboxylase subunit 1</fullName>
    </alternativeName>
    <alternativeName>
        <fullName evidence="2">Glycine dehydrogenase (aminomethyl-transferring) subunit 1</fullName>
    </alternativeName>
</protein>
<comment type="similarity">
    <text evidence="2">Belongs to the GcvP family. N-terminal subunit subfamily.</text>
</comment>
<dbReference type="InterPro" id="IPR049315">
    <property type="entry name" value="GDC-P_N"/>
</dbReference>
<evidence type="ECO:0000313" key="4">
    <source>
        <dbReference type="EMBL" id="TKD08358.1"/>
    </source>
</evidence>
<dbReference type="GO" id="GO:0004375">
    <property type="term" value="F:glycine dehydrogenase (decarboxylating) activity"/>
    <property type="evidence" value="ECO:0007669"/>
    <property type="project" value="UniProtKB-EC"/>
</dbReference>
<dbReference type="Proteomes" id="UP000309215">
    <property type="component" value="Unassembled WGS sequence"/>
</dbReference>
<sequence>MRYLPHTTEEIASMLEAVGLPSLEALYESIPARARYDRPLDLPAPVDEPSLMRHLEELARKNRAAGMLSFLGAGAYEHHFPPAADQLLLRSEFYTAYTPYQPEVAQGTLQVIFEFQTIISEIFGLPLANASMYDGASAAAEAVLMARRLVGREHTVISGGIHPEYLETIETHVRSLGAGKASLTTVPLAADGAADVDALAAAITPETACVLVGYPNFYGSICDLRKVAEAAHAKGALVITATQDPYALALLESPGALGADIAVGEGQPLGLPPQFGGPGVGLFACREDRKYLQQIPGRIVGETVDKEGNRGYVLTLATREQHIRRERATSNICTNSGLCATAVTIKMCMLGKQGFVAAARQCLAKAEYLKKAIAGLEGYALPYGAPTFNEFVVRVRGGDAKKVCDTLATREIIPGYDLGRVSADRKGELLIAVTERHTRADLDRLVEALAAI</sequence>
<dbReference type="AlphaFoldDB" id="A0A4U1JE17"/>
<dbReference type="NCBIfam" id="NF001696">
    <property type="entry name" value="PRK00451.1"/>
    <property type="match status" value="1"/>
</dbReference>
<dbReference type="InterPro" id="IPR023010">
    <property type="entry name" value="GcvPA"/>
</dbReference>
<feature type="domain" description="Glycine cleavage system P-protein N-terminal" evidence="3">
    <location>
        <begin position="1"/>
        <end position="448"/>
    </location>
</feature>
<dbReference type="PANTHER" id="PTHR42806:SF1">
    <property type="entry name" value="GLYCINE DEHYDROGENASE (DECARBOXYLATING)"/>
    <property type="match status" value="1"/>
</dbReference>
<comment type="caution">
    <text evidence="4">The sequence shown here is derived from an EMBL/GenBank/DDBJ whole genome shotgun (WGS) entry which is preliminary data.</text>
</comment>
<dbReference type="PANTHER" id="PTHR42806">
    <property type="entry name" value="GLYCINE CLEAVAGE SYSTEM P-PROTEIN"/>
    <property type="match status" value="1"/>
</dbReference>
<dbReference type="HAMAP" id="MF_00712">
    <property type="entry name" value="GcvPA"/>
    <property type="match status" value="1"/>
</dbReference>